<reference evidence="5" key="1">
    <citation type="journal article" date="2013" name="Genome Announc.">
        <title>Draft genome sequence of the ascomycete Phaeoacremonium aleophilum strain UCR-PA7, a causal agent of the esca disease complex in grapevines.</title>
        <authorList>
            <person name="Blanco-Ulate B."/>
            <person name="Rolshausen P."/>
            <person name="Cantu D."/>
        </authorList>
    </citation>
    <scope>NUCLEOTIDE SEQUENCE [LARGE SCALE GENOMIC DNA]</scope>
    <source>
        <strain evidence="5">UCR-PA7</strain>
    </source>
</reference>
<dbReference type="InterPro" id="IPR036291">
    <property type="entry name" value="NAD(P)-bd_dom_sf"/>
</dbReference>
<name>R8BGJ9_PHAM7</name>
<evidence type="ECO:0000313" key="5">
    <source>
        <dbReference type="Proteomes" id="UP000014074"/>
    </source>
</evidence>
<comment type="similarity">
    <text evidence="1">Belongs to the short-chain dehydrogenases/reductases (SDR) family.</text>
</comment>
<dbReference type="EMBL" id="KB933222">
    <property type="protein sequence ID" value="EON98347.1"/>
    <property type="molecule type" value="Genomic_DNA"/>
</dbReference>
<dbReference type="RefSeq" id="XP_007916905.1">
    <property type="nucleotide sequence ID" value="XM_007918714.1"/>
</dbReference>
<sequence length="254" mass="26593">MSYQFKDKLAIVTGASKLNGIGFATAYALAEGGADLVITYNTNKTAAQEVIEKIQRLGAKVIAVHANAGSITFGEDLVDATVKAFPGRKIDIIVNNAGHLTMQEGAEAAVVDEFDSIFHPNVRGPHLLIKAALPYLSAPGARIVNVGSVVARTGTKHATFYSSSKGALNLLNLAWAEELGPRGITVNVVAPGPIDTDYGPPDDMPLTIKFRAQQYLKRNGSANEAANAILFAVSPGASFITGQVLAVDGGLAYT</sequence>
<evidence type="ECO:0000256" key="1">
    <source>
        <dbReference type="ARBA" id="ARBA00006484"/>
    </source>
</evidence>
<gene>
    <name evidence="4" type="ORF">UCRPA7_6174</name>
</gene>
<organism evidence="4 5">
    <name type="scientific">Phaeoacremonium minimum (strain UCR-PA7)</name>
    <name type="common">Esca disease fungus</name>
    <name type="synonym">Togninia minima</name>
    <dbReference type="NCBI Taxonomy" id="1286976"/>
    <lineage>
        <taxon>Eukaryota</taxon>
        <taxon>Fungi</taxon>
        <taxon>Dikarya</taxon>
        <taxon>Ascomycota</taxon>
        <taxon>Pezizomycotina</taxon>
        <taxon>Sordariomycetes</taxon>
        <taxon>Sordariomycetidae</taxon>
        <taxon>Togniniales</taxon>
        <taxon>Togniniaceae</taxon>
        <taxon>Phaeoacremonium</taxon>
    </lineage>
</organism>
<dbReference type="eggNOG" id="KOG0725">
    <property type="taxonomic scope" value="Eukaryota"/>
</dbReference>
<evidence type="ECO:0000256" key="2">
    <source>
        <dbReference type="ARBA" id="ARBA00022857"/>
    </source>
</evidence>
<dbReference type="OrthoDB" id="47007at2759"/>
<accession>R8BGJ9</accession>
<dbReference type="Proteomes" id="UP000014074">
    <property type="component" value="Unassembled WGS sequence"/>
</dbReference>
<dbReference type="InterPro" id="IPR002347">
    <property type="entry name" value="SDR_fam"/>
</dbReference>
<dbReference type="PROSITE" id="PS00061">
    <property type="entry name" value="ADH_SHORT"/>
    <property type="match status" value="1"/>
</dbReference>
<dbReference type="HOGENOM" id="CLU_010194_1_3_1"/>
<keyword evidence="5" id="KW-1185">Reference proteome</keyword>
<dbReference type="SUPFAM" id="SSF51735">
    <property type="entry name" value="NAD(P)-binding Rossmann-fold domains"/>
    <property type="match status" value="1"/>
</dbReference>
<dbReference type="GO" id="GO:0016491">
    <property type="term" value="F:oxidoreductase activity"/>
    <property type="evidence" value="ECO:0007669"/>
    <property type="project" value="UniProtKB-KW"/>
</dbReference>
<dbReference type="FunFam" id="3.40.50.720:FF:000084">
    <property type="entry name" value="Short-chain dehydrogenase reductase"/>
    <property type="match status" value="1"/>
</dbReference>
<dbReference type="PRINTS" id="PR00080">
    <property type="entry name" value="SDRFAMILY"/>
</dbReference>
<keyword evidence="3" id="KW-0560">Oxidoreductase</keyword>
<protein>
    <submittedName>
        <fullName evidence="4">Putative short-chain dehydrogenase reductase sdr protein</fullName>
    </submittedName>
</protein>
<dbReference type="Pfam" id="PF13561">
    <property type="entry name" value="adh_short_C2"/>
    <property type="match status" value="1"/>
</dbReference>
<dbReference type="Gene3D" id="3.40.50.720">
    <property type="entry name" value="NAD(P)-binding Rossmann-like Domain"/>
    <property type="match status" value="1"/>
</dbReference>
<dbReference type="GeneID" id="19326803"/>
<proteinExistence type="inferred from homology"/>
<evidence type="ECO:0000313" key="4">
    <source>
        <dbReference type="EMBL" id="EON98347.1"/>
    </source>
</evidence>
<evidence type="ECO:0000256" key="3">
    <source>
        <dbReference type="ARBA" id="ARBA00023002"/>
    </source>
</evidence>
<dbReference type="PANTHER" id="PTHR43639">
    <property type="entry name" value="OXIDOREDUCTASE, SHORT-CHAIN DEHYDROGENASE/REDUCTASE FAMILY (AFU_ORTHOLOGUE AFUA_5G02870)"/>
    <property type="match status" value="1"/>
</dbReference>
<dbReference type="PRINTS" id="PR00081">
    <property type="entry name" value="GDHRDH"/>
</dbReference>
<keyword evidence="2" id="KW-0521">NADP</keyword>
<dbReference type="PANTHER" id="PTHR43639:SF1">
    <property type="entry name" value="SHORT-CHAIN DEHYDROGENASE_REDUCTASE FAMILY PROTEIN"/>
    <property type="match status" value="1"/>
</dbReference>
<dbReference type="KEGG" id="tmn:UCRPA7_6174"/>
<dbReference type="AlphaFoldDB" id="R8BGJ9"/>
<dbReference type="InterPro" id="IPR020904">
    <property type="entry name" value="Sc_DH/Rdtase_CS"/>
</dbReference>